<feature type="region of interest" description="Disordered" evidence="1">
    <location>
        <begin position="379"/>
        <end position="422"/>
    </location>
</feature>
<evidence type="ECO:0008006" key="4">
    <source>
        <dbReference type="Google" id="ProtNLM"/>
    </source>
</evidence>
<evidence type="ECO:0000256" key="1">
    <source>
        <dbReference type="SAM" id="MobiDB-lite"/>
    </source>
</evidence>
<organism evidence="2 3">
    <name type="scientific">Truncatella angustata</name>
    <dbReference type="NCBI Taxonomy" id="152316"/>
    <lineage>
        <taxon>Eukaryota</taxon>
        <taxon>Fungi</taxon>
        <taxon>Dikarya</taxon>
        <taxon>Ascomycota</taxon>
        <taxon>Pezizomycotina</taxon>
        <taxon>Sordariomycetes</taxon>
        <taxon>Xylariomycetidae</taxon>
        <taxon>Amphisphaeriales</taxon>
        <taxon>Sporocadaceae</taxon>
        <taxon>Truncatella</taxon>
    </lineage>
</organism>
<dbReference type="Proteomes" id="UP000758603">
    <property type="component" value="Unassembled WGS sequence"/>
</dbReference>
<dbReference type="GeneID" id="70128811"/>
<protein>
    <recommendedName>
        <fullName evidence="4">Aminoglycoside phosphotransferase domain-containing protein</fullName>
    </recommendedName>
</protein>
<dbReference type="EMBL" id="JAGPXC010000003">
    <property type="protein sequence ID" value="KAH6655881.1"/>
    <property type="molecule type" value="Genomic_DNA"/>
</dbReference>
<evidence type="ECO:0000313" key="2">
    <source>
        <dbReference type="EMBL" id="KAH6655881.1"/>
    </source>
</evidence>
<dbReference type="AlphaFoldDB" id="A0A9P8ZYC0"/>
<sequence length="473" mass="53856">MDSCIAHHHMIFPLPCVTKHTLQSDVREEQPAIRNKASNNVREESNIATNEIWYGLREHWLPKAVTLCLDLGHKITGHSVSSSWMKEQILSFSPSTSMIHCMTDTFFEYQNLKKTCLAPLPSFRHLPGHPLKRVVDGLSHTQKLKLARELGLLHLRIETNINDIAGRLEVHHGIYLPGINVAGGVFTQPFGTELREYEDSCIDWSHTNNERLPLARLRHDPPGLTVNEIMLAIYQRRIHQALNRNPALGNLVKRFYDPCQRLVQDMVDIGLFKPQNDVVCLHHPDLFSRNIMVDITSNDDIFITGVLDWNDAIFAPRFVGRVLPGWLWQHAPASKFSKANEDHDEPVQEEAHAIEETYDRGDNINVLVNGVRAPVHCHDESVSEEDGQSPTRHQLEDSSNESDDSDSNTSYTESDDLENEPLDVSDNEAFTSEAEEIRQAFIDTVGEEWMQEATDKRFPLARRLLHFSSTTAF</sequence>
<proteinExistence type="predicted"/>
<dbReference type="InterPro" id="IPR051678">
    <property type="entry name" value="AGP_Transferase"/>
</dbReference>
<dbReference type="PANTHER" id="PTHR21310">
    <property type="entry name" value="AMINOGLYCOSIDE PHOSPHOTRANSFERASE-RELATED-RELATED"/>
    <property type="match status" value="1"/>
</dbReference>
<feature type="compositionally biased region" description="Acidic residues" evidence="1">
    <location>
        <begin position="413"/>
        <end position="422"/>
    </location>
</feature>
<dbReference type="PANTHER" id="PTHR21310:SF56">
    <property type="entry name" value="AMINOGLYCOSIDE PHOSPHOTRANSFERASE DOMAIN-CONTAINING PROTEIN"/>
    <property type="match status" value="1"/>
</dbReference>
<keyword evidence="3" id="KW-1185">Reference proteome</keyword>
<name>A0A9P8ZYC0_9PEZI</name>
<accession>A0A9P8ZYC0</accession>
<dbReference type="RefSeq" id="XP_045960146.1">
    <property type="nucleotide sequence ID" value="XM_046099919.1"/>
</dbReference>
<gene>
    <name evidence="2" type="ORF">BKA67DRAFT_534786</name>
</gene>
<evidence type="ECO:0000313" key="3">
    <source>
        <dbReference type="Proteomes" id="UP000758603"/>
    </source>
</evidence>
<dbReference type="OrthoDB" id="10003767at2759"/>
<reference evidence="2" key="1">
    <citation type="journal article" date="2021" name="Nat. Commun.">
        <title>Genetic determinants of endophytism in the Arabidopsis root mycobiome.</title>
        <authorList>
            <person name="Mesny F."/>
            <person name="Miyauchi S."/>
            <person name="Thiergart T."/>
            <person name="Pickel B."/>
            <person name="Atanasova L."/>
            <person name="Karlsson M."/>
            <person name="Huettel B."/>
            <person name="Barry K.W."/>
            <person name="Haridas S."/>
            <person name="Chen C."/>
            <person name="Bauer D."/>
            <person name="Andreopoulos W."/>
            <person name="Pangilinan J."/>
            <person name="LaButti K."/>
            <person name="Riley R."/>
            <person name="Lipzen A."/>
            <person name="Clum A."/>
            <person name="Drula E."/>
            <person name="Henrissat B."/>
            <person name="Kohler A."/>
            <person name="Grigoriev I.V."/>
            <person name="Martin F.M."/>
            <person name="Hacquard S."/>
        </authorList>
    </citation>
    <scope>NUCLEOTIDE SEQUENCE</scope>
    <source>
        <strain evidence="2">MPI-SDFR-AT-0073</strain>
    </source>
</reference>
<comment type="caution">
    <text evidence="2">The sequence shown here is derived from an EMBL/GenBank/DDBJ whole genome shotgun (WGS) entry which is preliminary data.</text>
</comment>